<feature type="transmembrane region" description="Helical" evidence="1">
    <location>
        <begin position="6"/>
        <end position="27"/>
    </location>
</feature>
<name>A0A6B1XBT6_BIFLN</name>
<keyword evidence="1" id="KW-0472">Membrane</keyword>
<feature type="transmembrane region" description="Helical" evidence="1">
    <location>
        <begin position="39"/>
        <end position="60"/>
    </location>
</feature>
<accession>A0A6B1XBT6</accession>
<dbReference type="EMBL" id="WXDR01000042">
    <property type="protein sequence ID" value="MZU09367.1"/>
    <property type="molecule type" value="Genomic_DNA"/>
</dbReference>
<proteinExistence type="predicted"/>
<keyword evidence="1" id="KW-0812">Transmembrane</keyword>
<comment type="caution">
    <text evidence="2">The sequence shown here is derived from an EMBL/GenBank/DDBJ whole genome shotgun (WGS) entry which is preliminary data.</text>
</comment>
<dbReference type="Proteomes" id="UP000638311">
    <property type="component" value="Unassembled WGS sequence"/>
</dbReference>
<keyword evidence="1" id="KW-1133">Transmembrane helix</keyword>
<organism evidence="2 3">
    <name type="scientific">Bifidobacterium longum</name>
    <dbReference type="NCBI Taxonomy" id="216816"/>
    <lineage>
        <taxon>Bacteria</taxon>
        <taxon>Bacillati</taxon>
        <taxon>Actinomycetota</taxon>
        <taxon>Actinomycetes</taxon>
        <taxon>Bifidobacteriales</taxon>
        <taxon>Bifidobacteriaceae</taxon>
        <taxon>Bifidobacterium</taxon>
    </lineage>
</organism>
<evidence type="ECO:0000313" key="2">
    <source>
        <dbReference type="EMBL" id="MZU09367.1"/>
    </source>
</evidence>
<protein>
    <submittedName>
        <fullName evidence="2">Uncharacterized protein</fullName>
    </submittedName>
</protein>
<evidence type="ECO:0000313" key="3">
    <source>
        <dbReference type="Proteomes" id="UP000638311"/>
    </source>
</evidence>
<evidence type="ECO:0000256" key="1">
    <source>
        <dbReference type="SAM" id="Phobius"/>
    </source>
</evidence>
<dbReference type="AlphaFoldDB" id="A0A6B1XBT6"/>
<reference evidence="2" key="1">
    <citation type="journal article" date="2019" name="Nat. Med.">
        <title>A library of human gut bacterial isolates paired with longitudinal multiomics data enables mechanistic microbiome research.</title>
        <authorList>
            <person name="Poyet M."/>
            <person name="Groussin M."/>
            <person name="Gibbons S.M."/>
            <person name="Avila-Pacheco J."/>
            <person name="Jiang X."/>
            <person name="Kearney S.M."/>
            <person name="Perrotta A.R."/>
            <person name="Berdy B."/>
            <person name="Zhao S."/>
            <person name="Lieberman T.D."/>
            <person name="Swanson P.K."/>
            <person name="Smith M."/>
            <person name="Roesemann S."/>
            <person name="Alexander J.E."/>
            <person name="Rich S.A."/>
            <person name="Livny J."/>
            <person name="Vlamakis H."/>
            <person name="Clish C."/>
            <person name="Bullock K."/>
            <person name="Deik A."/>
            <person name="Scott J."/>
            <person name="Pierce K.A."/>
            <person name="Xavier R.J."/>
            <person name="Alm E.J."/>
        </authorList>
    </citation>
    <scope>NUCLEOTIDE SEQUENCE</scope>
    <source>
        <strain evidence="2">BIOML-A409</strain>
    </source>
</reference>
<gene>
    <name evidence="2" type="ORF">GUA24_10415</name>
</gene>
<sequence length="191" mass="21374">MFIMMFWAHLSTFALIIFGVGIVYLIVQVIRHSTKKNSLIVIGVSVLLFFGSLAGFFYAAPMYGGINIERSDYNTIKRATKDGKTLSKISNNATDRQLYDGSKAGKDLRKIVKSIPETYSNHTQRRIAIQGLPTFTDNEPGDFIDDQQIETLVRLSANVLSKKFTPKDEGSKGQLKVYKQIMTDSGYKTGM</sequence>